<dbReference type="Pfam" id="PF12698">
    <property type="entry name" value="ABC2_membrane_3"/>
    <property type="match status" value="1"/>
</dbReference>
<dbReference type="EMBL" id="CP071060">
    <property type="protein sequence ID" value="QSI76178.1"/>
    <property type="molecule type" value="Genomic_DNA"/>
</dbReference>
<keyword evidence="7 8" id="KW-0472">Membrane</keyword>
<evidence type="ECO:0000256" key="6">
    <source>
        <dbReference type="ARBA" id="ARBA00022989"/>
    </source>
</evidence>
<dbReference type="PANTHER" id="PTHR30294:SF47">
    <property type="entry name" value="INNER MEMBRANE TRANSPORT PERMEASE YHHJ"/>
    <property type="match status" value="1"/>
</dbReference>
<dbReference type="RefSeq" id="WP_206253933.1">
    <property type="nucleotide sequence ID" value="NZ_CP071060.1"/>
</dbReference>
<gene>
    <name evidence="10" type="ORF">JY500_17125</name>
</gene>
<evidence type="ECO:0000313" key="10">
    <source>
        <dbReference type="EMBL" id="QSI76178.1"/>
    </source>
</evidence>
<dbReference type="PROSITE" id="PS51012">
    <property type="entry name" value="ABC_TM2"/>
    <property type="match status" value="1"/>
</dbReference>
<evidence type="ECO:0000256" key="4">
    <source>
        <dbReference type="ARBA" id="ARBA00022475"/>
    </source>
</evidence>
<evidence type="ECO:0000313" key="11">
    <source>
        <dbReference type="Proteomes" id="UP000663570"/>
    </source>
</evidence>
<protein>
    <submittedName>
        <fullName evidence="10">ABC transporter permease</fullName>
    </submittedName>
</protein>
<feature type="transmembrane region" description="Helical" evidence="8">
    <location>
        <begin position="348"/>
        <end position="366"/>
    </location>
</feature>
<proteinExistence type="inferred from homology"/>
<keyword evidence="4" id="KW-1003">Cell membrane</keyword>
<dbReference type="PANTHER" id="PTHR30294">
    <property type="entry name" value="MEMBRANE COMPONENT OF ABC TRANSPORTER YHHJ-RELATED"/>
    <property type="match status" value="1"/>
</dbReference>
<feature type="domain" description="ABC transmembrane type-2" evidence="9">
    <location>
        <begin position="133"/>
        <end position="369"/>
    </location>
</feature>
<keyword evidence="6 8" id="KW-1133">Transmembrane helix</keyword>
<dbReference type="InterPro" id="IPR051449">
    <property type="entry name" value="ABC-2_transporter_component"/>
</dbReference>
<comment type="subcellular location">
    <subcellularLocation>
        <location evidence="1">Cell membrane</location>
        <topology evidence="1">Multi-pass membrane protein</topology>
    </subcellularLocation>
</comment>
<evidence type="ECO:0000256" key="5">
    <source>
        <dbReference type="ARBA" id="ARBA00022692"/>
    </source>
</evidence>
<reference evidence="10 11" key="1">
    <citation type="submission" date="2021-02" db="EMBL/GenBank/DDBJ databases">
        <title>Niveibacterium changnyeongensis HC41.</title>
        <authorList>
            <person name="Kang M."/>
        </authorList>
    </citation>
    <scope>NUCLEOTIDE SEQUENCE [LARGE SCALE GENOMIC DNA]</scope>
    <source>
        <strain evidence="10 11">HC41</strain>
    </source>
</reference>
<feature type="transmembrane region" description="Helical" evidence="8">
    <location>
        <begin position="256"/>
        <end position="277"/>
    </location>
</feature>
<comment type="similarity">
    <text evidence="2">Belongs to the ABC-2 integral membrane protein family.</text>
</comment>
<evidence type="ECO:0000256" key="1">
    <source>
        <dbReference type="ARBA" id="ARBA00004651"/>
    </source>
</evidence>
<evidence type="ECO:0000256" key="3">
    <source>
        <dbReference type="ARBA" id="ARBA00022448"/>
    </source>
</evidence>
<dbReference type="InterPro" id="IPR013525">
    <property type="entry name" value="ABC2_TM"/>
</dbReference>
<organism evidence="10 11">
    <name type="scientific">Niveibacterium microcysteis</name>
    <dbReference type="NCBI Taxonomy" id="2811415"/>
    <lineage>
        <taxon>Bacteria</taxon>
        <taxon>Pseudomonadati</taxon>
        <taxon>Pseudomonadota</taxon>
        <taxon>Betaproteobacteria</taxon>
        <taxon>Rhodocyclales</taxon>
        <taxon>Rhodocyclaceae</taxon>
        <taxon>Niveibacterium</taxon>
    </lineage>
</organism>
<keyword evidence="3" id="KW-0813">Transport</keyword>
<name>A0ABX7M338_9RHOO</name>
<feature type="transmembrane region" description="Helical" evidence="8">
    <location>
        <begin position="23"/>
        <end position="40"/>
    </location>
</feature>
<evidence type="ECO:0000256" key="2">
    <source>
        <dbReference type="ARBA" id="ARBA00007783"/>
    </source>
</evidence>
<dbReference type="Proteomes" id="UP000663570">
    <property type="component" value="Chromosome"/>
</dbReference>
<feature type="transmembrane region" description="Helical" evidence="8">
    <location>
        <begin position="174"/>
        <end position="200"/>
    </location>
</feature>
<dbReference type="InterPro" id="IPR047817">
    <property type="entry name" value="ABC2_TM_bact-type"/>
</dbReference>
<evidence type="ECO:0000256" key="7">
    <source>
        <dbReference type="ARBA" id="ARBA00023136"/>
    </source>
</evidence>
<sequence length="375" mass="40596">MRTLANIFRLGLKELRCLFADRVLLILIVWAFSGGVYTAASGMSRELHNAPVAIVDMDHSPLSQRIAGAFYAPYFRPPQAATLSEADAGLDTGRFSFALVIPANFQRDLSAGKRPELQLAIDATNMGQSFIGASYIQHIIAGELNEYLTGTRSTATSPIQLATRVRFNPNLTGFWFGGVMEVINNITLLSIILVGAAFIREREHGTLEHLLVMPLTPLEIMLAKVWANALVVLVAASFGLMVIVQAVMRVPVAGSVLLFLVGAACFLFAAASIGIWLGTVARSMPQLGLLIILIVIPLQLLSGGVTPRESMPRLVQAIMLGAPTTWFVRFAQAILYRGAGFDVVWPDFLAILAIGGVFFAIALARFRKAVTQTQL</sequence>
<evidence type="ECO:0000259" key="9">
    <source>
        <dbReference type="PROSITE" id="PS51012"/>
    </source>
</evidence>
<keyword evidence="11" id="KW-1185">Reference proteome</keyword>
<keyword evidence="5 8" id="KW-0812">Transmembrane</keyword>
<feature type="transmembrane region" description="Helical" evidence="8">
    <location>
        <begin position="283"/>
        <end position="302"/>
    </location>
</feature>
<feature type="transmembrane region" description="Helical" evidence="8">
    <location>
        <begin position="220"/>
        <end position="244"/>
    </location>
</feature>
<evidence type="ECO:0000256" key="8">
    <source>
        <dbReference type="SAM" id="Phobius"/>
    </source>
</evidence>
<accession>A0ABX7M338</accession>
<dbReference type="Gene3D" id="3.40.1710.10">
    <property type="entry name" value="abc type-2 transporter like domain"/>
    <property type="match status" value="1"/>
</dbReference>